<keyword evidence="1" id="KW-0812">Transmembrane</keyword>
<evidence type="ECO:0000256" key="2">
    <source>
        <dbReference type="SAM" id="SignalP"/>
    </source>
</evidence>
<dbReference type="WBParaSite" id="SVE_1985900.1">
    <property type="protein sequence ID" value="SVE_1985900.1"/>
    <property type="gene ID" value="SVE_1985900"/>
</dbReference>
<protein>
    <submittedName>
        <fullName evidence="4">UPAR/Ly6 domain-containing protein</fullName>
    </submittedName>
</protein>
<keyword evidence="2" id="KW-0732">Signal</keyword>
<feature type="signal peptide" evidence="2">
    <location>
        <begin position="1"/>
        <end position="20"/>
    </location>
</feature>
<evidence type="ECO:0000256" key="1">
    <source>
        <dbReference type="SAM" id="Phobius"/>
    </source>
</evidence>
<sequence length="129" mass="14393">MKKLIYNFLSLFLLFKLISGNSLWCHQGGEKEFSPAQCPSTTKECFKFECEGIDSGFVARGCGIDVRIKSVGLKNESCFQAQSICQQLGGMSNCFLCSNKYMCNGGPSKIEQFYILIILLISFIIIANF</sequence>
<dbReference type="Proteomes" id="UP000035680">
    <property type="component" value="Unassembled WGS sequence"/>
</dbReference>
<evidence type="ECO:0000313" key="4">
    <source>
        <dbReference type="WBParaSite" id="SVE_1985900.1"/>
    </source>
</evidence>
<accession>A0A0K0G546</accession>
<keyword evidence="3" id="KW-1185">Reference proteome</keyword>
<feature type="transmembrane region" description="Helical" evidence="1">
    <location>
        <begin position="112"/>
        <end position="128"/>
    </location>
</feature>
<name>A0A0K0G546_STRVS</name>
<reference evidence="3" key="1">
    <citation type="submission" date="2014-07" db="EMBL/GenBank/DDBJ databases">
        <authorList>
            <person name="Martin A.A"/>
            <person name="De Silva N."/>
        </authorList>
    </citation>
    <scope>NUCLEOTIDE SEQUENCE</scope>
</reference>
<keyword evidence="1" id="KW-0472">Membrane</keyword>
<proteinExistence type="predicted"/>
<feature type="chain" id="PRO_5005330762" evidence="2">
    <location>
        <begin position="21"/>
        <end position="129"/>
    </location>
</feature>
<evidence type="ECO:0000313" key="3">
    <source>
        <dbReference type="Proteomes" id="UP000035680"/>
    </source>
</evidence>
<dbReference type="AlphaFoldDB" id="A0A0K0G546"/>
<keyword evidence="1" id="KW-1133">Transmembrane helix</keyword>
<reference evidence="4" key="2">
    <citation type="submission" date="2015-08" db="UniProtKB">
        <authorList>
            <consortium name="WormBaseParasite"/>
        </authorList>
    </citation>
    <scope>IDENTIFICATION</scope>
</reference>
<organism evidence="3 4">
    <name type="scientific">Strongyloides venezuelensis</name>
    <name type="common">Threadworm</name>
    <dbReference type="NCBI Taxonomy" id="75913"/>
    <lineage>
        <taxon>Eukaryota</taxon>
        <taxon>Metazoa</taxon>
        <taxon>Ecdysozoa</taxon>
        <taxon>Nematoda</taxon>
        <taxon>Chromadorea</taxon>
        <taxon>Rhabditida</taxon>
        <taxon>Tylenchina</taxon>
        <taxon>Panagrolaimomorpha</taxon>
        <taxon>Strongyloidoidea</taxon>
        <taxon>Strongyloididae</taxon>
        <taxon>Strongyloides</taxon>
    </lineage>
</organism>